<keyword evidence="2" id="KW-1133">Transmembrane helix</keyword>
<accession>A0AAD9NET0</accession>
<feature type="region of interest" description="Disordered" evidence="1">
    <location>
        <begin position="489"/>
        <end position="530"/>
    </location>
</feature>
<keyword evidence="2" id="KW-0472">Membrane</keyword>
<reference evidence="3" key="1">
    <citation type="journal article" date="2023" name="Mol. Biol. Evol.">
        <title>Third-Generation Sequencing Reveals the Adaptive Role of the Epigenome in Three Deep-Sea Polychaetes.</title>
        <authorList>
            <person name="Perez M."/>
            <person name="Aroh O."/>
            <person name="Sun Y."/>
            <person name="Lan Y."/>
            <person name="Juniper S.K."/>
            <person name="Young C.R."/>
            <person name="Angers B."/>
            <person name="Qian P.Y."/>
        </authorList>
    </citation>
    <scope>NUCLEOTIDE SEQUENCE</scope>
    <source>
        <strain evidence="3">P08H-3</strain>
    </source>
</reference>
<keyword evidence="4" id="KW-1185">Reference proteome</keyword>
<protein>
    <submittedName>
        <fullName evidence="3">Uncharacterized protein</fullName>
    </submittedName>
</protein>
<dbReference type="EMBL" id="JAODUP010000047">
    <property type="protein sequence ID" value="KAK2165656.1"/>
    <property type="molecule type" value="Genomic_DNA"/>
</dbReference>
<dbReference type="Proteomes" id="UP001208570">
    <property type="component" value="Unassembled WGS sequence"/>
</dbReference>
<evidence type="ECO:0000313" key="3">
    <source>
        <dbReference type="EMBL" id="KAK2165656.1"/>
    </source>
</evidence>
<evidence type="ECO:0000256" key="1">
    <source>
        <dbReference type="SAM" id="MobiDB-lite"/>
    </source>
</evidence>
<feature type="transmembrane region" description="Helical" evidence="2">
    <location>
        <begin position="241"/>
        <end position="267"/>
    </location>
</feature>
<dbReference type="AlphaFoldDB" id="A0AAD9NET0"/>
<gene>
    <name evidence="3" type="ORF">LSH36_47g06036</name>
</gene>
<name>A0AAD9NET0_9ANNE</name>
<evidence type="ECO:0000313" key="4">
    <source>
        <dbReference type="Proteomes" id="UP001208570"/>
    </source>
</evidence>
<organism evidence="3 4">
    <name type="scientific">Paralvinella palmiformis</name>
    <dbReference type="NCBI Taxonomy" id="53620"/>
    <lineage>
        <taxon>Eukaryota</taxon>
        <taxon>Metazoa</taxon>
        <taxon>Spiralia</taxon>
        <taxon>Lophotrochozoa</taxon>
        <taxon>Annelida</taxon>
        <taxon>Polychaeta</taxon>
        <taxon>Sedentaria</taxon>
        <taxon>Canalipalpata</taxon>
        <taxon>Terebellida</taxon>
        <taxon>Terebelliformia</taxon>
        <taxon>Alvinellidae</taxon>
        <taxon>Paralvinella</taxon>
    </lineage>
</organism>
<comment type="caution">
    <text evidence="3">The sequence shown here is derived from an EMBL/GenBank/DDBJ whole genome shotgun (WGS) entry which is preliminary data.</text>
</comment>
<evidence type="ECO:0000256" key="2">
    <source>
        <dbReference type="SAM" id="Phobius"/>
    </source>
</evidence>
<proteinExistence type="predicted"/>
<feature type="compositionally biased region" description="Polar residues" evidence="1">
    <location>
        <begin position="514"/>
        <end position="530"/>
    </location>
</feature>
<keyword evidence="2" id="KW-0812">Transmembrane</keyword>
<sequence>MTPYDPDLMNDINPHLKMTILTAFCFTTQQLQLGIGLQGEVHTPSEDPCTESDLSVTGSEGYLSNLVTQETGCGSIQNPWRVTVQRGQTIRIRLLDFAVSKRRQGLYSYAQCQIYGEIKERLASGLRNITVCGATKREHVVYTSVGNRLEISLKYGGDDAAIMPYYLFRYEAVGCPDRPLPVGSYAIRQGDGLVIKCNFTNDVFHLKCVGTVWVGDLRNCSKSSTSRKVHISAGEDLGIPYGLSILIVLAIALVIGLFVLFTGLAFLKKSRRHDNGRGSHLGDTYDKHYVRSPWLQTQDDGTTTIASVGSTKTSPWREGTLSHPPALVTDLPPCTPLMDRGHRPPSYGQVQGQRRRLACGCYVDGAGPPPGVDDLCDYPSRHEILATACPGTCTASCSPPAAGRPLNPERLILKPGERAQYFVVDATPIYTVRNDVNNPRLQAAGKAKAGEHLQTDDIKLKLKVTDKPVRNYPGSCAGGDDCDKADQCPESRPLIQNESPSRQIQRQRRPSVENAVNNSATCSVTNETAT</sequence>